<reference evidence="3" key="2">
    <citation type="submission" date="2016-02" db="EMBL/GenBank/DDBJ databases">
        <title>The draft genome sequence of the rumen methanogen Methanobrevibacter olleyae YLM1.</title>
        <authorList>
            <consortium name="New Zealand Agricultural Greenhouse Gas Research Centre/Pastoral Greenhouse Gas Research Consortium"/>
            <person name="Kelly W.J."/>
            <person name="Li D."/>
            <person name="Lambie S.C."/>
            <person name="Attwood G.T."/>
            <person name="Altermann E."/>
            <person name="Leahy S.C."/>
        </authorList>
    </citation>
    <scope>NUCLEOTIDE SEQUENCE [LARGE SCALE GENOMIC DNA]</scope>
    <source>
        <strain evidence="3">YLM1</strain>
    </source>
</reference>
<dbReference type="GeneID" id="28490081"/>
<dbReference type="Proteomes" id="UP000066376">
    <property type="component" value="Chromosome"/>
</dbReference>
<dbReference type="InterPro" id="IPR036366">
    <property type="entry name" value="PGBDSf"/>
</dbReference>
<feature type="domain" description="Peptidoglycan binding-like" evidence="1">
    <location>
        <begin position="183"/>
        <end position="233"/>
    </location>
</feature>
<proteinExistence type="predicted"/>
<evidence type="ECO:0000313" key="3">
    <source>
        <dbReference type="Proteomes" id="UP000066376"/>
    </source>
</evidence>
<dbReference type="SUPFAM" id="SSF47090">
    <property type="entry name" value="PGBD-like"/>
    <property type="match status" value="1"/>
</dbReference>
<dbReference type="KEGG" id="mol:YLM1_1772"/>
<keyword evidence="3" id="KW-1185">Reference proteome</keyword>
<evidence type="ECO:0000313" key="2">
    <source>
        <dbReference type="EMBL" id="AMK16327.1"/>
    </source>
</evidence>
<dbReference type="EMBL" id="CP014265">
    <property type="protein sequence ID" value="AMK16327.1"/>
    <property type="molecule type" value="Genomic_DNA"/>
</dbReference>
<dbReference type="PATRIC" id="fig|294671.3.peg.1842"/>
<dbReference type="RefSeq" id="WP_067148724.1">
    <property type="nucleotide sequence ID" value="NZ_CP014265.1"/>
</dbReference>
<gene>
    <name evidence="2" type="ORF">YLM1_1772</name>
</gene>
<evidence type="ECO:0000259" key="1">
    <source>
        <dbReference type="Pfam" id="PF01471"/>
    </source>
</evidence>
<protein>
    <submittedName>
        <fullName evidence="2">Cell wall lytic activity protein</fullName>
    </submittedName>
</protein>
<sequence>MAGHIVFAGININNIIDDISVKKTQEFNTSPYVGANGSTTNHISSNGRVISFKNIVKHDEQSPHCRGHRINDYKYLAETFNKKSKVLTSPSKSKINGNYICTGFDYTEDTQHNYIIDWEFTEVIKFNVTRKTFRVWGKAVSSSKKSKKTTTKQSGAYNLNSNVKYLLKTCPTMSKGHKGKKCVKSLQKFLQSKGYYKNYKVDGLYQIYTAQAVKSLQKKFKLKVTGKWDKATRTYFQKKYKYPTLSQKVSGVGGRLKTPATGVTGSLIR</sequence>
<accession>A0A126R2M8</accession>
<dbReference type="STRING" id="294671.YLM1_1772"/>
<name>A0A126R2M8_METOL</name>
<reference evidence="2 3" key="1">
    <citation type="journal article" date="2016" name="Genome Announc.">
        <title>Draft Genome Sequence of the Rumen Methanogen Methanobrevibacter olleyae YLM1.</title>
        <authorList>
            <person name="Kelly W.J."/>
            <person name="Li D."/>
            <person name="Lambie S.C."/>
            <person name="Cox F."/>
            <person name="Attwood G.T."/>
            <person name="Altermann E."/>
            <person name="Leahy S.C."/>
        </authorList>
    </citation>
    <scope>NUCLEOTIDE SEQUENCE [LARGE SCALE GENOMIC DNA]</scope>
    <source>
        <strain evidence="2 3">YLM1</strain>
    </source>
</reference>
<dbReference type="AlphaFoldDB" id="A0A126R2M8"/>
<dbReference type="Gene3D" id="1.10.101.10">
    <property type="entry name" value="PGBD-like superfamily/PGBD"/>
    <property type="match status" value="1"/>
</dbReference>
<dbReference type="Pfam" id="PF01471">
    <property type="entry name" value="PG_binding_1"/>
    <property type="match status" value="1"/>
</dbReference>
<dbReference type="InterPro" id="IPR002477">
    <property type="entry name" value="Peptidoglycan-bd-like"/>
</dbReference>
<organism evidence="2 3">
    <name type="scientific">Methanobrevibacter olleyae</name>
    <dbReference type="NCBI Taxonomy" id="294671"/>
    <lineage>
        <taxon>Archaea</taxon>
        <taxon>Methanobacteriati</taxon>
        <taxon>Methanobacteriota</taxon>
        <taxon>Methanomada group</taxon>
        <taxon>Methanobacteria</taxon>
        <taxon>Methanobacteriales</taxon>
        <taxon>Methanobacteriaceae</taxon>
        <taxon>Methanobrevibacter</taxon>
    </lineage>
</organism>
<dbReference type="InterPro" id="IPR036365">
    <property type="entry name" value="PGBD-like_sf"/>
</dbReference>